<proteinExistence type="predicted"/>
<evidence type="ECO:0000313" key="1">
    <source>
        <dbReference type="EMBL" id="QCK16571.1"/>
    </source>
</evidence>
<dbReference type="OrthoDB" id="826659at2"/>
<dbReference type="EMBL" id="CP028923">
    <property type="protein sequence ID" value="QCK16571.1"/>
    <property type="molecule type" value="Genomic_DNA"/>
</dbReference>
<name>A0A4D7JLW3_9BACT</name>
<protein>
    <recommendedName>
        <fullName evidence="3">Lipocalin-like domain-containing protein</fullName>
    </recommendedName>
</protein>
<evidence type="ECO:0000313" key="2">
    <source>
        <dbReference type="Proteomes" id="UP000298616"/>
    </source>
</evidence>
<accession>A0A4D7JLW3</accession>
<dbReference type="PROSITE" id="PS51257">
    <property type="entry name" value="PROKAR_LIPOPROTEIN"/>
    <property type="match status" value="1"/>
</dbReference>
<reference evidence="1 2" key="1">
    <citation type="submission" date="2018-04" db="EMBL/GenBank/DDBJ databases">
        <title>Complete genome uncultured novel isolate.</title>
        <authorList>
            <person name="Merlino G."/>
        </authorList>
    </citation>
    <scope>NUCLEOTIDE SEQUENCE [LARGE SCALE GENOMIC DNA]</scope>
    <source>
        <strain evidence="2">R1DC9</strain>
    </source>
</reference>
<keyword evidence="2" id="KW-1185">Reference proteome</keyword>
<dbReference type="AlphaFoldDB" id="A0A4D7JLW3"/>
<organism evidence="1 2">
    <name type="scientific">Mangrovivirga cuniculi</name>
    <dbReference type="NCBI Taxonomy" id="2715131"/>
    <lineage>
        <taxon>Bacteria</taxon>
        <taxon>Pseudomonadati</taxon>
        <taxon>Bacteroidota</taxon>
        <taxon>Cytophagia</taxon>
        <taxon>Cytophagales</taxon>
        <taxon>Mangrovivirgaceae</taxon>
        <taxon>Mangrovivirga</taxon>
    </lineage>
</organism>
<gene>
    <name evidence="1" type="ORF">DCC35_18480</name>
</gene>
<sequence>MNFLSKQITLIFLISGLVLSCGNKDNDPSPAEQLERKITSENWKITSFIDSGDEKTSNYTGYFFVFGNDGALSASNGINSFSGTWSIITNPSDGDDDRLEELDIEISFSVENEFDDLTDVWDIFYESTTRIDLGDESNSNESLRFENL</sequence>
<dbReference type="Proteomes" id="UP000298616">
    <property type="component" value="Chromosome"/>
</dbReference>
<dbReference type="RefSeq" id="WP_137092162.1">
    <property type="nucleotide sequence ID" value="NZ_CP028923.1"/>
</dbReference>
<evidence type="ECO:0008006" key="3">
    <source>
        <dbReference type="Google" id="ProtNLM"/>
    </source>
</evidence>
<dbReference type="KEGG" id="fpf:DCC35_18480"/>